<sequence>LAQRAAGDATQKISGSLASPGDELA</sequence>
<dbReference type="AlphaFoldDB" id="A0A392VZQ2"/>
<dbReference type="EMBL" id="LXQA011315501">
    <property type="protein sequence ID" value="MCI92943.1"/>
    <property type="molecule type" value="Genomic_DNA"/>
</dbReference>
<proteinExistence type="predicted"/>
<evidence type="ECO:0000256" key="1">
    <source>
        <dbReference type="SAM" id="MobiDB-lite"/>
    </source>
</evidence>
<reference evidence="2 3" key="1">
    <citation type="journal article" date="2018" name="Front. Plant Sci.">
        <title>Red Clover (Trifolium pratense) and Zigzag Clover (T. medium) - A Picture of Genomic Similarities and Differences.</title>
        <authorList>
            <person name="Dluhosova J."/>
            <person name="Istvanek J."/>
            <person name="Nedelnik J."/>
            <person name="Repkova J."/>
        </authorList>
    </citation>
    <scope>NUCLEOTIDE SEQUENCE [LARGE SCALE GENOMIC DNA]</scope>
    <source>
        <strain evidence="3">cv. 10/8</strain>
        <tissue evidence="2">Leaf</tissue>
    </source>
</reference>
<organism evidence="2 3">
    <name type="scientific">Trifolium medium</name>
    <dbReference type="NCBI Taxonomy" id="97028"/>
    <lineage>
        <taxon>Eukaryota</taxon>
        <taxon>Viridiplantae</taxon>
        <taxon>Streptophyta</taxon>
        <taxon>Embryophyta</taxon>
        <taxon>Tracheophyta</taxon>
        <taxon>Spermatophyta</taxon>
        <taxon>Magnoliopsida</taxon>
        <taxon>eudicotyledons</taxon>
        <taxon>Gunneridae</taxon>
        <taxon>Pentapetalae</taxon>
        <taxon>rosids</taxon>
        <taxon>fabids</taxon>
        <taxon>Fabales</taxon>
        <taxon>Fabaceae</taxon>
        <taxon>Papilionoideae</taxon>
        <taxon>50 kb inversion clade</taxon>
        <taxon>NPAAA clade</taxon>
        <taxon>Hologalegina</taxon>
        <taxon>IRL clade</taxon>
        <taxon>Trifolieae</taxon>
        <taxon>Trifolium</taxon>
    </lineage>
</organism>
<comment type="caution">
    <text evidence="2">The sequence shown here is derived from an EMBL/GenBank/DDBJ whole genome shotgun (WGS) entry which is preliminary data.</text>
</comment>
<evidence type="ECO:0000313" key="3">
    <source>
        <dbReference type="Proteomes" id="UP000265520"/>
    </source>
</evidence>
<keyword evidence="3" id="KW-1185">Reference proteome</keyword>
<feature type="region of interest" description="Disordered" evidence="1">
    <location>
        <begin position="1"/>
        <end position="25"/>
    </location>
</feature>
<name>A0A392VZQ2_9FABA</name>
<dbReference type="Proteomes" id="UP000265520">
    <property type="component" value="Unassembled WGS sequence"/>
</dbReference>
<evidence type="ECO:0000313" key="2">
    <source>
        <dbReference type="EMBL" id="MCI92943.1"/>
    </source>
</evidence>
<accession>A0A392VZQ2</accession>
<protein>
    <submittedName>
        <fullName evidence="2">Uncharacterized protein</fullName>
    </submittedName>
</protein>
<feature type="non-terminal residue" evidence="2">
    <location>
        <position position="1"/>
    </location>
</feature>